<dbReference type="InterPro" id="IPR010982">
    <property type="entry name" value="Lambda_DNA-bd_dom_sf"/>
</dbReference>
<dbReference type="InterPro" id="IPR025194">
    <property type="entry name" value="RodZ-like_C"/>
</dbReference>
<reference evidence="4" key="1">
    <citation type="submission" date="2020-12" db="EMBL/GenBank/DDBJ databases">
        <title>Genomic characterization of non-nitrogen-fixing Frankia strains.</title>
        <authorList>
            <person name="Carlos-Shanley C."/>
            <person name="Guerra T."/>
            <person name="Hahn D."/>
        </authorList>
    </citation>
    <scope>NUCLEOTIDE SEQUENCE</scope>
    <source>
        <strain evidence="4">CN6</strain>
    </source>
</reference>
<dbReference type="SUPFAM" id="SSF47413">
    <property type="entry name" value="lambda repressor-like DNA-binding domains"/>
    <property type="match status" value="1"/>
</dbReference>
<evidence type="ECO:0000313" key="4">
    <source>
        <dbReference type="EMBL" id="MBL7628606.1"/>
    </source>
</evidence>
<dbReference type="AlphaFoldDB" id="A0A937US82"/>
<feature type="region of interest" description="Disordered" evidence="1">
    <location>
        <begin position="174"/>
        <end position="203"/>
    </location>
</feature>
<evidence type="ECO:0000259" key="3">
    <source>
        <dbReference type="Pfam" id="PF13464"/>
    </source>
</evidence>
<gene>
    <name evidence="4" type="ORF">I7412_15890</name>
</gene>
<dbReference type="Proteomes" id="UP000604475">
    <property type="component" value="Unassembled WGS sequence"/>
</dbReference>
<evidence type="ECO:0000256" key="1">
    <source>
        <dbReference type="SAM" id="MobiDB-lite"/>
    </source>
</evidence>
<dbReference type="Pfam" id="PF13413">
    <property type="entry name" value="HTH_25"/>
    <property type="match status" value="1"/>
</dbReference>
<dbReference type="PANTHER" id="PTHR34475">
    <property type="match status" value="1"/>
</dbReference>
<keyword evidence="5" id="KW-1185">Reference proteome</keyword>
<feature type="domain" description="Cytoskeleton protein RodZ-like C-terminal" evidence="3">
    <location>
        <begin position="217"/>
        <end position="281"/>
    </location>
</feature>
<name>A0A937US82_9ACTN</name>
<evidence type="ECO:0000313" key="5">
    <source>
        <dbReference type="Proteomes" id="UP000604475"/>
    </source>
</evidence>
<accession>A0A937US82</accession>
<dbReference type="Gene3D" id="1.10.260.40">
    <property type="entry name" value="lambda repressor-like DNA-binding domains"/>
    <property type="match status" value="1"/>
</dbReference>
<proteinExistence type="predicted"/>
<dbReference type="GO" id="GO:0003677">
    <property type="term" value="F:DNA binding"/>
    <property type="evidence" value="ECO:0007669"/>
    <property type="project" value="InterPro"/>
</dbReference>
<dbReference type="PANTHER" id="PTHR34475:SF1">
    <property type="entry name" value="CYTOSKELETON PROTEIN RODZ"/>
    <property type="match status" value="1"/>
</dbReference>
<protein>
    <submittedName>
        <fullName evidence="4">DUF4115 domain-containing protein</fullName>
    </submittedName>
</protein>
<dbReference type="InterPro" id="IPR050400">
    <property type="entry name" value="Bact_Cytoskel_RodZ"/>
</dbReference>
<dbReference type="InterPro" id="IPR001387">
    <property type="entry name" value="Cro/C1-type_HTH"/>
</dbReference>
<organism evidence="4 5">
    <name type="scientific">Frankia nepalensis</name>
    <dbReference type="NCBI Taxonomy" id="1836974"/>
    <lineage>
        <taxon>Bacteria</taxon>
        <taxon>Bacillati</taxon>
        <taxon>Actinomycetota</taxon>
        <taxon>Actinomycetes</taxon>
        <taxon>Frankiales</taxon>
        <taxon>Frankiaceae</taxon>
        <taxon>Frankia</taxon>
    </lineage>
</organism>
<sequence length="304" mass="31281">MAVEPRDQHHDSDDGPVEGRLVEGRLVKKQEAVVPDARAGADEPATVGGRLARARAATGMSVDEVSARTRIRATLIRQMEQDDFSMVGGVVYARGHIRGIARALEIDPEPLLAAYDSTHERAPTPSFAPTSSFDPLRHGESRRGGRRWGTAMVVSAAVLCLLALIALVIPGSSGDDGETPAVATPTPTASAAPAVAAPPSTATAPPTQVSLRLAAVDAQSWLEVSDDSDQVVLRQILAQGDSRTLTAKSLRVKMGNAGAMDLSCNGQSLGKLGGPGQVVTVQVALTPSGNCAVNGAPPAAGGPN</sequence>
<dbReference type="Pfam" id="PF13464">
    <property type="entry name" value="RodZ_C"/>
    <property type="match status" value="1"/>
</dbReference>
<dbReference type="CDD" id="cd00093">
    <property type="entry name" value="HTH_XRE"/>
    <property type="match status" value="1"/>
</dbReference>
<feature type="compositionally biased region" description="Low complexity" evidence="1">
    <location>
        <begin position="179"/>
        <end position="203"/>
    </location>
</feature>
<keyword evidence="2" id="KW-0812">Transmembrane</keyword>
<keyword evidence="2" id="KW-1133">Transmembrane helix</keyword>
<evidence type="ECO:0000256" key="2">
    <source>
        <dbReference type="SAM" id="Phobius"/>
    </source>
</evidence>
<comment type="caution">
    <text evidence="4">The sequence shown here is derived from an EMBL/GenBank/DDBJ whole genome shotgun (WGS) entry which is preliminary data.</text>
</comment>
<dbReference type="EMBL" id="JAEACQ010000193">
    <property type="protein sequence ID" value="MBL7628606.1"/>
    <property type="molecule type" value="Genomic_DNA"/>
</dbReference>
<dbReference type="RefSeq" id="WP_203002436.1">
    <property type="nucleotide sequence ID" value="NZ_JADWYU010000220.1"/>
</dbReference>
<keyword evidence="2" id="KW-0472">Membrane</keyword>
<feature type="transmembrane region" description="Helical" evidence="2">
    <location>
        <begin position="148"/>
        <end position="169"/>
    </location>
</feature>
<feature type="region of interest" description="Disordered" evidence="1">
    <location>
        <begin position="120"/>
        <end position="144"/>
    </location>
</feature>